<feature type="domain" description="GGDEF" evidence="2">
    <location>
        <begin position="194"/>
        <end position="327"/>
    </location>
</feature>
<dbReference type="InterPro" id="IPR043128">
    <property type="entry name" value="Rev_trsase/Diguanyl_cyclase"/>
</dbReference>
<keyword evidence="4" id="KW-1185">Reference proteome</keyword>
<feature type="transmembrane region" description="Helical" evidence="1">
    <location>
        <begin position="94"/>
        <end position="112"/>
    </location>
</feature>
<dbReference type="NCBIfam" id="TIGR00254">
    <property type="entry name" value="GGDEF"/>
    <property type="match status" value="1"/>
</dbReference>
<dbReference type="Proteomes" id="UP000706039">
    <property type="component" value="Unassembled WGS sequence"/>
</dbReference>
<organism evidence="3 4">
    <name type="scientific">Sphingomonas colocasiae</name>
    <dbReference type="NCBI Taxonomy" id="1848973"/>
    <lineage>
        <taxon>Bacteria</taxon>
        <taxon>Pseudomonadati</taxon>
        <taxon>Pseudomonadota</taxon>
        <taxon>Alphaproteobacteria</taxon>
        <taxon>Sphingomonadales</taxon>
        <taxon>Sphingomonadaceae</taxon>
        <taxon>Sphingomonas</taxon>
    </lineage>
</organism>
<dbReference type="PANTHER" id="PTHR46663:SF2">
    <property type="entry name" value="GGDEF DOMAIN-CONTAINING PROTEIN"/>
    <property type="match status" value="1"/>
</dbReference>
<evidence type="ECO:0000313" key="3">
    <source>
        <dbReference type="EMBL" id="MBY8826189.1"/>
    </source>
</evidence>
<keyword evidence="1" id="KW-0472">Membrane</keyword>
<feature type="transmembrane region" description="Helical" evidence="1">
    <location>
        <begin position="124"/>
        <end position="140"/>
    </location>
</feature>
<dbReference type="SMART" id="SM00267">
    <property type="entry name" value="GGDEF"/>
    <property type="match status" value="1"/>
</dbReference>
<dbReference type="EMBL" id="JAINVV010000015">
    <property type="protein sequence ID" value="MBY8826189.1"/>
    <property type="molecule type" value="Genomic_DNA"/>
</dbReference>
<feature type="transmembrane region" description="Helical" evidence="1">
    <location>
        <begin position="41"/>
        <end position="60"/>
    </location>
</feature>
<dbReference type="CDD" id="cd01949">
    <property type="entry name" value="GGDEF"/>
    <property type="match status" value="1"/>
</dbReference>
<keyword evidence="1" id="KW-0812">Transmembrane</keyword>
<dbReference type="PROSITE" id="PS50887">
    <property type="entry name" value="GGDEF"/>
    <property type="match status" value="1"/>
</dbReference>
<comment type="caution">
    <text evidence="3">The sequence shown here is derived from an EMBL/GenBank/DDBJ whole genome shotgun (WGS) entry which is preliminary data.</text>
</comment>
<sequence>MIAIAVSAILVVVARFASITRYHRPGARWTIDELRAWERRYALGNYLSALLLAVFSVRVLSAHVPLQQLIAVSLIFSFGAGIVSRISIRPRICVISLLIATVPTVIALATHATSKHDTPLHAELFAIEALLVAMITALSLDTVRHLHRSTVEHLTIKHDLAQLATQDALTGLPNRLMLRERFNESILPVSRSSGQLALHFLDLDGFKAINDIYGHPAGDAVLKQVSARLTAMVRESDTVARMGGDEFVVVQGDIKDGSEADLLARRIIRRLSAPYVVDGQEMHISVSVGIAMAPEQGLDLEHLASCADSALYRAKRGGKAQLHFCTPDEALAIRSG</sequence>
<evidence type="ECO:0000256" key="1">
    <source>
        <dbReference type="SAM" id="Phobius"/>
    </source>
</evidence>
<feature type="transmembrane region" description="Helical" evidence="1">
    <location>
        <begin position="69"/>
        <end position="88"/>
    </location>
</feature>
<dbReference type="Pfam" id="PF00990">
    <property type="entry name" value="GGDEF"/>
    <property type="match status" value="1"/>
</dbReference>
<keyword evidence="1" id="KW-1133">Transmembrane helix</keyword>
<evidence type="ECO:0000259" key="2">
    <source>
        <dbReference type="PROSITE" id="PS50887"/>
    </source>
</evidence>
<dbReference type="PANTHER" id="PTHR46663">
    <property type="entry name" value="DIGUANYLATE CYCLASE DGCT-RELATED"/>
    <property type="match status" value="1"/>
</dbReference>
<dbReference type="InterPro" id="IPR052163">
    <property type="entry name" value="DGC-Regulatory_Protein"/>
</dbReference>
<accession>A0ABS7PZ22</accession>
<dbReference type="Gene3D" id="3.30.70.270">
    <property type="match status" value="1"/>
</dbReference>
<reference evidence="3 4" key="1">
    <citation type="submission" date="2021-08" db="EMBL/GenBank/DDBJ databases">
        <authorList>
            <person name="Tuo L."/>
        </authorList>
    </citation>
    <scope>NUCLEOTIDE SEQUENCE [LARGE SCALE GENOMIC DNA]</scope>
    <source>
        <strain evidence="3 4">JCM 31229</strain>
    </source>
</reference>
<dbReference type="SUPFAM" id="SSF55073">
    <property type="entry name" value="Nucleotide cyclase"/>
    <property type="match status" value="1"/>
</dbReference>
<dbReference type="InterPro" id="IPR000160">
    <property type="entry name" value="GGDEF_dom"/>
</dbReference>
<evidence type="ECO:0000313" key="4">
    <source>
        <dbReference type="Proteomes" id="UP000706039"/>
    </source>
</evidence>
<protein>
    <submittedName>
        <fullName evidence="3">GGDEF domain-containing protein</fullName>
    </submittedName>
</protein>
<gene>
    <name evidence="3" type="ORF">K7G82_28060</name>
</gene>
<proteinExistence type="predicted"/>
<name>A0ABS7PZ22_9SPHN</name>
<dbReference type="InterPro" id="IPR029787">
    <property type="entry name" value="Nucleotide_cyclase"/>
</dbReference>